<evidence type="ECO:0000259" key="13">
    <source>
        <dbReference type="PROSITE" id="PS50089"/>
    </source>
</evidence>
<dbReference type="PROSITE" id="PS00518">
    <property type="entry name" value="ZF_RING_1"/>
    <property type="match status" value="1"/>
</dbReference>
<feature type="transmembrane region" description="Helical" evidence="12">
    <location>
        <begin position="12"/>
        <end position="34"/>
    </location>
</feature>
<dbReference type="OrthoDB" id="6612291at2759"/>
<feature type="compositionally biased region" description="Polar residues" evidence="11">
    <location>
        <begin position="857"/>
        <end position="869"/>
    </location>
</feature>
<keyword evidence="7 12" id="KW-1133">Transmembrane helix</keyword>
<feature type="transmembrane region" description="Helical" evidence="12">
    <location>
        <begin position="315"/>
        <end position="334"/>
    </location>
</feature>
<dbReference type="InterPro" id="IPR017907">
    <property type="entry name" value="Znf_RING_CS"/>
</dbReference>
<dbReference type="InterPro" id="IPR050549">
    <property type="entry name" value="MFS_Trehalose_Transporter"/>
</dbReference>
<evidence type="ECO:0000256" key="11">
    <source>
        <dbReference type="SAM" id="MobiDB-lite"/>
    </source>
</evidence>
<dbReference type="GO" id="GO:0016020">
    <property type="term" value="C:membrane"/>
    <property type="evidence" value="ECO:0007669"/>
    <property type="project" value="UniProtKB-SubCell"/>
</dbReference>
<dbReference type="Pfam" id="PF16207">
    <property type="entry name" value="RAWUL"/>
    <property type="match status" value="1"/>
</dbReference>
<dbReference type="GO" id="GO:0022857">
    <property type="term" value="F:transmembrane transporter activity"/>
    <property type="evidence" value="ECO:0007669"/>
    <property type="project" value="InterPro"/>
</dbReference>
<dbReference type="SUPFAM" id="SSF57850">
    <property type="entry name" value="RING/U-box"/>
    <property type="match status" value="1"/>
</dbReference>
<dbReference type="PANTHER" id="PTHR48021">
    <property type="match status" value="1"/>
</dbReference>
<keyword evidence="9" id="KW-0539">Nucleus</keyword>
<feature type="region of interest" description="Disordered" evidence="11">
    <location>
        <begin position="734"/>
        <end position="767"/>
    </location>
</feature>
<feature type="transmembrane region" description="Helical" evidence="12">
    <location>
        <begin position="54"/>
        <end position="75"/>
    </location>
</feature>
<feature type="transmembrane region" description="Helical" evidence="12">
    <location>
        <begin position="251"/>
        <end position="270"/>
    </location>
</feature>
<keyword evidence="3 12" id="KW-0812">Transmembrane</keyword>
<feature type="transmembrane region" description="Helical" evidence="12">
    <location>
        <begin position="141"/>
        <end position="159"/>
    </location>
</feature>
<evidence type="ECO:0000259" key="14">
    <source>
        <dbReference type="PROSITE" id="PS50850"/>
    </source>
</evidence>
<dbReference type="GO" id="GO:0005634">
    <property type="term" value="C:nucleus"/>
    <property type="evidence" value="ECO:0007669"/>
    <property type="project" value="UniProtKB-SubCell"/>
</dbReference>
<reference evidence="15" key="1">
    <citation type="submission" date="2022-01" db="UniProtKB">
        <authorList>
            <consortium name="EnsemblMetazoa"/>
        </authorList>
    </citation>
    <scope>IDENTIFICATION</scope>
</reference>
<evidence type="ECO:0000256" key="7">
    <source>
        <dbReference type="ARBA" id="ARBA00022989"/>
    </source>
</evidence>
<dbReference type="RefSeq" id="XP_024083320.1">
    <property type="nucleotide sequence ID" value="XM_024227552.1"/>
</dbReference>
<dbReference type="Gene3D" id="3.30.40.10">
    <property type="entry name" value="Zinc/RING finger domain, C3HC4 (zinc finger)"/>
    <property type="match status" value="1"/>
</dbReference>
<feature type="transmembrane region" description="Helical" evidence="12">
    <location>
        <begin position="290"/>
        <end position="308"/>
    </location>
</feature>
<dbReference type="FunFam" id="3.30.40.10:FF:000122">
    <property type="entry name" value="polycomb group RING finger protein 1"/>
    <property type="match status" value="1"/>
</dbReference>
<proteinExistence type="predicted"/>
<dbReference type="GO" id="GO:0008270">
    <property type="term" value="F:zinc ion binding"/>
    <property type="evidence" value="ECO:0007669"/>
    <property type="project" value="UniProtKB-KW"/>
</dbReference>
<feature type="compositionally biased region" description="Pro residues" evidence="11">
    <location>
        <begin position="962"/>
        <end position="980"/>
    </location>
</feature>
<organism evidence="15 16">
    <name type="scientific">Cimex lectularius</name>
    <name type="common">Bed bug</name>
    <name type="synonym">Acanthia lectularia</name>
    <dbReference type="NCBI Taxonomy" id="79782"/>
    <lineage>
        <taxon>Eukaryota</taxon>
        <taxon>Metazoa</taxon>
        <taxon>Ecdysozoa</taxon>
        <taxon>Arthropoda</taxon>
        <taxon>Hexapoda</taxon>
        <taxon>Insecta</taxon>
        <taxon>Pterygota</taxon>
        <taxon>Neoptera</taxon>
        <taxon>Paraneoptera</taxon>
        <taxon>Hemiptera</taxon>
        <taxon>Heteroptera</taxon>
        <taxon>Panheteroptera</taxon>
        <taxon>Cimicomorpha</taxon>
        <taxon>Cimicidae</taxon>
        <taxon>Cimex</taxon>
    </lineage>
</organism>
<name>A0A8I6TMC5_CIMLE</name>
<accession>A0A8I6TMC5</accession>
<keyword evidence="5 10" id="KW-0863">Zinc-finger</keyword>
<feature type="transmembrane region" description="Helical" evidence="12">
    <location>
        <begin position="350"/>
        <end position="373"/>
    </location>
</feature>
<dbReference type="InterPro" id="IPR032443">
    <property type="entry name" value="RAWUL"/>
</dbReference>
<comment type="subcellular location">
    <subcellularLocation>
        <location evidence="2">Membrane</location>
        <topology evidence="2">Multi-pass membrane protein</topology>
    </subcellularLocation>
    <subcellularLocation>
        <location evidence="1">Nucleus</location>
    </subcellularLocation>
</comment>
<dbReference type="PROSITE" id="PS00216">
    <property type="entry name" value="SUGAR_TRANSPORT_1"/>
    <property type="match status" value="1"/>
</dbReference>
<feature type="transmembrane region" description="Helical" evidence="12">
    <location>
        <begin position="110"/>
        <end position="129"/>
    </location>
</feature>
<feature type="transmembrane region" description="Helical" evidence="12">
    <location>
        <begin position="385"/>
        <end position="403"/>
    </location>
</feature>
<sequence>MFLPLQQTCTKLYTLFVALVIHTNSISIGMSQGFSAVLIPQLENSSIKIDSEDASWIASLGVISTPGGALISGLLAEAVGRKTTLQITAFPFLCGWILMALAQNKIWLCIGRFITGFAIGMAATSYVYLAEISLPSERGMLASLGPVFVSFGVLLVYCFGYFMDWHLACIVCAATAAFSFVVIHFLPETPPYLVSKGKYEEAQNTLFSLRASRDVAEKEMNQVLLSIHKKKTLSLTEYLSQLKEPGVWKPFLILVFFFICQEGSGMYILVYYMTNIFQDIGSVFDSSVESIIVGGVRLFTSAVGSICIQNFGRRPLAMFSGLGMGISMGCAAIYEYKFGHLFIEDRPCPYIPLICFILNVVASMLGMLQLPWLMIGELFPLSVRGAMSGVVSSLAYLFIFALIKVYPNLMSLELFGMMGLFSIISLMAVVFVYFFLPETQGKLLIDIENSFKKAKTEQISDPIYILKIPCSSDAAMRGNFFFDEAMVFAYSLRPIRKISHRTCFQMRKNMHSPKRIKITDVNPHLLCVLCGGYYIDATTIIECLHSFCKSCIVKYLEKNKYCPICDVQIHKTFPLLNIRSDKTLQNIVYKLVPSLFKDEMQRRVSFYEKNPNLLPSVPEDRGEITDTTPILFPDELLIISLDYQNDKNPEQVPKRYFHCPASITVAHLSKLIRGKFSLLPTHQVNIFFKDDFLQENLTLMDIVYTYQCRRKVPIQLTYRILELKKKTIKLMPPVEKKEEKVENESPKQEADVKMETDKDETKVKPNDSVEKNVGKLEAKPLNSESWKEVQLQISENGVMSVRNMENSECSPKPAVEAPVCKVQSTAPPTHPTASMSAITASLLTTTATTTITTSSTRTEVQPTLQSNGPAVSIPGTKLTMTPSGFSSVPRSSTQPILSVSKVTKDQVKKNLNSVEVNKLSISRVLPGKFKEKSETLNKIVSKLSPNERVIGNTSVTIRPVVSPTPKPNNPASPNLPPHPANTPQAKTLKPERKPQQTIKYKTLTSPTKQWNPSIDRTTMLTLKQNCDMSKPPRFFKMRNMPRYLGNPASGVKPMYAGSEEPTHKELQKPRSPTKLPPPYTPGAPKNLKPFSDKTSWGPAMPSPAHTSPFLPPTNPYHLFYSGFHNPYSNPDSSSLLVGSNTDLLRSMAFHASLRPSINMMFNPLHNITRPSLDSPPTIQRIPRSKSPLKIEDRPDKTNHTPASTSANSKPIEPPKLPQPAVSEAPPVSEAALPPLPPPPQPPPSKTEPPLEKMDCSEPPINNNIPSAQPPPKPTEEIVPAQ</sequence>
<dbReference type="SUPFAM" id="SSF103473">
    <property type="entry name" value="MFS general substrate transporter"/>
    <property type="match status" value="1"/>
</dbReference>
<evidence type="ECO:0000256" key="10">
    <source>
        <dbReference type="PROSITE-ProRule" id="PRU00175"/>
    </source>
</evidence>
<evidence type="ECO:0000256" key="2">
    <source>
        <dbReference type="ARBA" id="ARBA00004141"/>
    </source>
</evidence>
<dbReference type="Proteomes" id="UP000494040">
    <property type="component" value="Unassembled WGS sequence"/>
</dbReference>
<feature type="compositionally biased region" description="Pro residues" evidence="11">
    <location>
        <begin position="1233"/>
        <end position="1246"/>
    </location>
</feature>
<feature type="transmembrane region" description="Helical" evidence="12">
    <location>
        <begin position="165"/>
        <end position="186"/>
    </location>
</feature>
<dbReference type="InterPro" id="IPR005829">
    <property type="entry name" value="Sugar_transporter_CS"/>
</dbReference>
<feature type="domain" description="RING-type" evidence="13">
    <location>
        <begin position="527"/>
        <end position="566"/>
    </location>
</feature>
<dbReference type="KEGG" id="clec:106662286"/>
<feature type="region of interest" description="Disordered" evidence="11">
    <location>
        <begin position="1048"/>
        <end position="1102"/>
    </location>
</feature>
<evidence type="ECO:0000256" key="1">
    <source>
        <dbReference type="ARBA" id="ARBA00004123"/>
    </source>
</evidence>
<dbReference type="Gene3D" id="3.10.20.90">
    <property type="entry name" value="Phosphatidylinositol 3-kinase Catalytic Subunit, Chain A, domain 1"/>
    <property type="match status" value="1"/>
</dbReference>
<feature type="transmembrane region" description="Helical" evidence="12">
    <location>
        <begin position="415"/>
        <end position="436"/>
    </location>
</feature>
<evidence type="ECO:0000256" key="6">
    <source>
        <dbReference type="ARBA" id="ARBA00022833"/>
    </source>
</evidence>
<dbReference type="Gene3D" id="1.20.1250.20">
    <property type="entry name" value="MFS general substrate transporter like domains"/>
    <property type="match status" value="1"/>
</dbReference>
<feature type="compositionally biased region" description="Low complexity" evidence="11">
    <location>
        <begin position="1222"/>
        <end position="1232"/>
    </location>
</feature>
<dbReference type="Pfam" id="PF00083">
    <property type="entry name" value="Sugar_tr"/>
    <property type="match status" value="1"/>
</dbReference>
<evidence type="ECO:0000256" key="8">
    <source>
        <dbReference type="ARBA" id="ARBA00023136"/>
    </source>
</evidence>
<dbReference type="PROSITE" id="PS50089">
    <property type="entry name" value="ZF_RING_2"/>
    <property type="match status" value="1"/>
</dbReference>
<feature type="region of interest" description="Disordered" evidence="11">
    <location>
        <begin position="1168"/>
        <end position="1281"/>
    </location>
</feature>
<evidence type="ECO:0000313" key="16">
    <source>
        <dbReference type="Proteomes" id="UP000494040"/>
    </source>
</evidence>
<keyword evidence="16" id="KW-1185">Reference proteome</keyword>
<feature type="region of interest" description="Disordered" evidence="11">
    <location>
        <begin position="957"/>
        <end position="996"/>
    </location>
</feature>
<keyword evidence="4" id="KW-0479">Metal-binding</keyword>
<feature type="compositionally biased region" description="Polar residues" evidence="11">
    <location>
        <begin position="1168"/>
        <end position="1177"/>
    </location>
</feature>
<dbReference type="InterPro" id="IPR036259">
    <property type="entry name" value="MFS_trans_sf"/>
</dbReference>
<evidence type="ECO:0000256" key="4">
    <source>
        <dbReference type="ARBA" id="ARBA00022723"/>
    </source>
</evidence>
<dbReference type="SMART" id="SM00184">
    <property type="entry name" value="RING"/>
    <property type="match status" value="1"/>
</dbReference>
<feature type="compositionally biased region" description="Basic and acidic residues" evidence="11">
    <location>
        <begin position="1188"/>
        <end position="1198"/>
    </location>
</feature>
<dbReference type="Pfam" id="PF13923">
    <property type="entry name" value="zf-C3HC4_2"/>
    <property type="match status" value="1"/>
</dbReference>
<evidence type="ECO:0000256" key="3">
    <source>
        <dbReference type="ARBA" id="ARBA00022692"/>
    </source>
</evidence>
<dbReference type="InterPro" id="IPR001841">
    <property type="entry name" value="Znf_RING"/>
</dbReference>
<dbReference type="InterPro" id="IPR005828">
    <property type="entry name" value="MFS_sugar_transport-like"/>
</dbReference>
<evidence type="ECO:0000256" key="12">
    <source>
        <dbReference type="SAM" id="Phobius"/>
    </source>
</evidence>
<dbReference type="PROSITE" id="PS50850">
    <property type="entry name" value="MFS"/>
    <property type="match status" value="1"/>
</dbReference>
<evidence type="ECO:0000256" key="5">
    <source>
        <dbReference type="ARBA" id="ARBA00022771"/>
    </source>
</evidence>
<evidence type="ECO:0000313" key="15">
    <source>
        <dbReference type="EnsemblMetazoa" id="XP_024083320.1"/>
    </source>
</evidence>
<dbReference type="EnsemblMetazoa" id="XM_024227552.1">
    <property type="protein sequence ID" value="XP_024083320.1"/>
    <property type="gene ID" value="LOC106662286"/>
</dbReference>
<feature type="compositionally biased region" description="Polar residues" evidence="11">
    <location>
        <begin position="878"/>
        <end position="894"/>
    </location>
</feature>
<keyword evidence="8 12" id="KW-0472">Membrane</keyword>
<dbReference type="InterPro" id="IPR020846">
    <property type="entry name" value="MFS_dom"/>
</dbReference>
<feature type="compositionally biased region" description="Polar residues" evidence="11">
    <location>
        <begin position="1199"/>
        <end position="1208"/>
    </location>
</feature>
<protein>
    <submittedName>
        <fullName evidence="15">Uncharacterized protein</fullName>
    </submittedName>
</protein>
<dbReference type="PANTHER" id="PTHR48021:SF32">
    <property type="entry name" value="FACILITATED TREHALOSE TRANSPORTER TRET1-2 HOMOLOG-LIKE PROTEIN"/>
    <property type="match status" value="1"/>
</dbReference>
<evidence type="ECO:0000256" key="9">
    <source>
        <dbReference type="ARBA" id="ARBA00023242"/>
    </source>
</evidence>
<feature type="domain" description="Major facilitator superfamily (MFS) profile" evidence="14">
    <location>
        <begin position="17"/>
        <end position="440"/>
    </location>
</feature>
<dbReference type="FunFam" id="1.20.1250.20:FF:000249">
    <property type="entry name" value="facilitated trehalose transporter Tret1"/>
    <property type="match status" value="1"/>
</dbReference>
<dbReference type="InterPro" id="IPR013083">
    <property type="entry name" value="Znf_RING/FYVE/PHD"/>
</dbReference>
<keyword evidence="6" id="KW-0862">Zinc</keyword>
<feature type="region of interest" description="Disordered" evidence="11">
    <location>
        <begin position="852"/>
        <end position="894"/>
    </location>
</feature>
<dbReference type="GeneID" id="106662286"/>